<proteinExistence type="predicted"/>
<name>A0A4V1D1J6_9BACT</name>
<dbReference type="Proteomes" id="UP000297031">
    <property type="component" value="Chromosome"/>
</dbReference>
<evidence type="ECO:0000313" key="2">
    <source>
        <dbReference type="Proteomes" id="UP000297031"/>
    </source>
</evidence>
<organism evidence="1 2">
    <name type="scientific">Muribaculum gordoncarteri</name>
    <dbReference type="NCBI Taxonomy" id="2530390"/>
    <lineage>
        <taxon>Bacteria</taxon>
        <taxon>Pseudomonadati</taxon>
        <taxon>Bacteroidota</taxon>
        <taxon>Bacteroidia</taxon>
        <taxon>Bacteroidales</taxon>
        <taxon>Muribaculaceae</taxon>
        <taxon>Muribaculum</taxon>
    </lineage>
</organism>
<dbReference type="AlphaFoldDB" id="A0A4V1D1J6"/>
<dbReference type="OrthoDB" id="1035538at2"/>
<protein>
    <submittedName>
        <fullName evidence="1">Uncharacterized protein</fullName>
    </submittedName>
</protein>
<keyword evidence="2" id="KW-1185">Reference proteome</keyword>
<reference evidence="1 2" key="1">
    <citation type="submission" date="2019-02" db="EMBL/GenBank/DDBJ databases">
        <title>Isolation and identification of novel species under the genus Muribaculum.</title>
        <authorList>
            <person name="Miyake S."/>
            <person name="Ding Y."/>
            <person name="Low A."/>
            <person name="Soh M."/>
            <person name="Seedorf H."/>
        </authorList>
    </citation>
    <scope>NUCLEOTIDE SEQUENCE [LARGE SCALE GENOMIC DNA]</scope>
    <source>
        <strain evidence="1 2">TLL-A4</strain>
    </source>
</reference>
<gene>
    <name evidence="1" type="ORF">E7746_05770</name>
</gene>
<sequence length="64" mass="7400">MRVKKMTIEEGQRVGINRFPNFHKTGSVRGMKKLYYGADCLLVRCGDYIYNVSPEPQIYNQATI</sequence>
<dbReference type="RefSeq" id="WP_136410158.1">
    <property type="nucleotide sequence ID" value="NZ_CP039393.1"/>
</dbReference>
<evidence type="ECO:0000313" key="1">
    <source>
        <dbReference type="EMBL" id="QCD35437.1"/>
    </source>
</evidence>
<dbReference type="KEGG" id="mgod:E7746_05770"/>
<accession>A0A4V1D1J6</accession>
<dbReference type="EMBL" id="CP039393">
    <property type="protein sequence ID" value="QCD35437.1"/>
    <property type="molecule type" value="Genomic_DNA"/>
</dbReference>